<keyword evidence="1" id="KW-0732">Signal</keyword>
<dbReference type="EMBL" id="HBGA01042586">
    <property type="protein sequence ID" value="CAD9004392.1"/>
    <property type="molecule type" value="Transcribed_RNA"/>
</dbReference>
<feature type="signal peptide" evidence="1">
    <location>
        <begin position="1"/>
        <end position="19"/>
    </location>
</feature>
<sequence>MRLALVAWIPFGLHSKVSSALQAMLHVWCPVLQQVSLSDVAQGCVCSSVAYQYEEFKADLKGWSCNMDCVECGADCFHLCTCSTTSLAITIHISSGDSISSMMQISIYPTLRFSGPYLFLGNFLSPYTHMCMVLGANEAFEEMK</sequence>
<evidence type="ECO:0000256" key="1">
    <source>
        <dbReference type="SAM" id="SignalP"/>
    </source>
</evidence>
<evidence type="ECO:0000313" key="2">
    <source>
        <dbReference type="EMBL" id="CAD9004392.1"/>
    </source>
</evidence>
<accession>A0A7S1N8K3</accession>
<protein>
    <submittedName>
        <fullName evidence="2">Uncharacterized protein</fullName>
    </submittedName>
</protein>
<gene>
    <name evidence="2" type="ORF">EGYM00392_LOCUS15477</name>
</gene>
<reference evidence="2" key="1">
    <citation type="submission" date="2021-01" db="EMBL/GenBank/DDBJ databases">
        <authorList>
            <person name="Corre E."/>
            <person name="Pelletier E."/>
            <person name="Niang G."/>
            <person name="Scheremetjew M."/>
            <person name="Finn R."/>
            <person name="Kale V."/>
            <person name="Holt S."/>
            <person name="Cochrane G."/>
            <person name="Meng A."/>
            <person name="Brown T."/>
            <person name="Cohen L."/>
        </authorList>
    </citation>
    <scope>NUCLEOTIDE SEQUENCE</scope>
    <source>
        <strain evidence="2">NIES-381</strain>
    </source>
</reference>
<feature type="chain" id="PRO_5031376119" evidence="1">
    <location>
        <begin position="20"/>
        <end position="144"/>
    </location>
</feature>
<dbReference type="AlphaFoldDB" id="A0A7S1N8K3"/>
<name>A0A7S1N8K3_9EUGL</name>
<organism evidence="2">
    <name type="scientific">Eutreptiella gymnastica</name>
    <dbReference type="NCBI Taxonomy" id="73025"/>
    <lineage>
        <taxon>Eukaryota</taxon>
        <taxon>Discoba</taxon>
        <taxon>Euglenozoa</taxon>
        <taxon>Euglenida</taxon>
        <taxon>Spirocuta</taxon>
        <taxon>Euglenophyceae</taxon>
        <taxon>Eutreptiales</taxon>
        <taxon>Eutreptiaceae</taxon>
        <taxon>Eutreptiella</taxon>
    </lineage>
</organism>
<proteinExistence type="predicted"/>